<dbReference type="Proteomes" id="UP000030816">
    <property type="component" value="Unassembled WGS sequence"/>
</dbReference>
<dbReference type="AlphaFoldDB" id="A0A0B2WTX7"/>
<feature type="compositionally biased region" description="Polar residues" evidence="1">
    <location>
        <begin position="168"/>
        <end position="185"/>
    </location>
</feature>
<evidence type="ECO:0000313" key="2">
    <source>
        <dbReference type="EMBL" id="KHN96917.1"/>
    </source>
</evidence>
<keyword evidence="3" id="KW-1185">Reference proteome</keyword>
<protein>
    <submittedName>
        <fullName evidence="2">Uncharacterized protein</fullName>
    </submittedName>
</protein>
<dbReference type="STRING" id="1081103.A0A0B2WTX7"/>
<feature type="region of interest" description="Disordered" evidence="1">
    <location>
        <begin position="49"/>
        <end position="185"/>
    </location>
</feature>
<dbReference type="HOGENOM" id="CLU_034864_0_0_1"/>
<reference evidence="2 3" key="1">
    <citation type="journal article" date="2014" name="Proc. Natl. Acad. Sci. U.S.A.">
        <title>Trajectory and genomic determinants of fungal-pathogen speciation and host adaptation.</title>
        <authorList>
            <person name="Hu X."/>
            <person name="Xiao G."/>
            <person name="Zheng P."/>
            <person name="Shang Y."/>
            <person name="Su Y."/>
            <person name="Zhang X."/>
            <person name="Liu X."/>
            <person name="Zhan S."/>
            <person name="St Leger R.J."/>
            <person name="Wang C."/>
        </authorList>
    </citation>
    <scope>NUCLEOTIDE SEQUENCE [LARGE SCALE GENOMIC DNA]</scope>
    <source>
        <strain evidence="2 3">ARSEF 1941</strain>
    </source>
</reference>
<gene>
    <name evidence="2" type="ORF">MAM_05026</name>
</gene>
<dbReference type="OrthoDB" id="3550599at2759"/>
<feature type="compositionally biased region" description="Polar residues" evidence="1">
    <location>
        <begin position="117"/>
        <end position="128"/>
    </location>
</feature>
<accession>A0A0B2WTX7</accession>
<sequence length="414" mass="45977">MLDYQSLDKLAVPNDNLFEFTFSAPIMEQPKSMGRKSTEILPVKTFSSPLSNILRPLPPPRSSSSRVGDKRFHGPIYIDLTQDDPSPSPEKASAAVTGEDFAVPHKAKSGQVAPVNRQGSNDTVNPRSPSILAAASDLPSTDHPCEMVTRDNPRTPGKKRKHDDRSPDTPNGVHQDSVTCSISTSGPSLAQGVIVDDNPLASQVPRQANISRPPGIAAKIKVKPSRFDPSAFDTAIYQQPGAAPPPAGVVIGPRIECRSASEDQGRYMYANPAIHGMHNRSEAWHEKMALEIQSRGGRKFWLGKVAPRLRWLRRERTESFKVKGVTGNQMPRRSDPEPQGYRRPLDFGDVPELELPEKVRQNPDWVKACEWMRQQRNMQGVRHRESKRCEQEANEYYMIISQGGVPNLETKGVE</sequence>
<comment type="caution">
    <text evidence="2">The sequence shown here is derived from an EMBL/GenBank/DDBJ whole genome shotgun (WGS) entry which is preliminary data.</text>
</comment>
<feature type="compositionally biased region" description="Basic and acidic residues" evidence="1">
    <location>
        <begin position="143"/>
        <end position="153"/>
    </location>
</feature>
<dbReference type="EMBL" id="AZHE01000012">
    <property type="protein sequence ID" value="KHN96917.1"/>
    <property type="molecule type" value="Genomic_DNA"/>
</dbReference>
<organism evidence="2 3">
    <name type="scientific">Metarhizium album (strain ARSEF 1941)</name>
    <dbReference type="NCBI Taxonomy" id="1081103"/>
    <lineage>
        <taxon>Eukaryota</taxon>
        <taxon>Fungi</taxon>
        <taxon>Dikarya</taxon>
        <taxon>Ascomycota</taxon>
        <taxon>Pezizomycotina</taxon>
        <taxon>Sordariomycetes</taxon>
        <taxon>Hypocreomycetidae</taxon>
        <taxon>Hypocreales</taxon>
        <taxon>Clavicipitaceae</taxon>
        <taxon>Metarhizium</taxon>
    </lineage>
</organism>
<dbReference type="RefSeq" id="XP_040677983.1">
    <property type="nucleotide sequence ID" value="XM_040823824.1"/>
</dbReference>
<name>A0A0B2WTX7_METAS</name>
<evidence type="ECO:0000313" key="3">
    <source>
        <dbReference type="Proteomes" id="UP000030816"/>
    </source>
</evidence>
<dbReference type="GeneID" id="63739481"/>
<evidence type="ECO:0000256" key="1">
    <source>
        <dbReference type="SAM" id="MobiDB-lite"/>
    </source>
</evidence>
<proteinExistence type="predicted"/>